<comment type="caution">
    <text evidence="1">The sequence shown here is derived from an EMBL/GenBank/DDBJ whole genome shotgun (WGS) entry which is preliminary data.</text>
</comment>
<protein>
    <recommendedName>
        <fullName evidence="3">YCII-related domain-containing protein</fullName>
    </recommendedName>
</protein>
<dbReference type="EMBL" id="PFBI01000004">
    <property type="protein sequence ID" value="PIR84804.1"/>
    <property type="molecule type" value="Genomic_DNA"/>
</dbReference>
<organism evidence="1 2">
    <name type="scientific">Candidatus Kaiserbacteria bacterium CG10_big_fil_rev_8_21_14_0_10_47_16</name>
    <dbReference type="NCBI Taxonomy" id="1974608"/>
    <lineage>
        <taxon>Bacteria</taxon>
        <taxon>Candidatus Kaiseribacteriota</taxon>
    </lineage>
</organism>
<proteinExistence type="predicted"/>
<evidence type="ECO:0000313" key="2">
    <source>
        <dbReference type="Proteomes" id="UP000229344"/>
    </source>
</evidence>
<dbReference type="Proteomes" id="UP000229344">
    <property type="component" value="Unassembled WGS sequence"/>
</dbReference>
<evidence type="ECO:0000313" key="1">
    <source>
        <dbReference type="EMBL" id="PIR84804.1"/>
    </source>
</evidence>
<gene>
    <name evidence="1" type="ORF">COU16_01300</name>
</gene>
<dbReference type="AlphaFoldDB" id="A0A2H0UEF2"/>
<accession>A0A2H0UEF2</accession>
<reference evidence="2" key="1">
    <citation type="submission" date="2017-09" db="EMBL/GenBank/DDBJ databases">
        <title>Depth-based differentiation of microbial function through sediment-hosted aquifers and enrichment of novel symbionts in the deep terrestrial subsurface.</title>
        <authorList>
            <person name="Probst A.J."/>
            <person name="Ladd B."/>
            <person name="Jarett J.K."/>
            <person name="Geller-Mcgrath D.E."/>
            <person name="Sieber C.M.K."/>
            <person name="Emerson J.B."/>
            <person name="Anantharaman K."/>
            <person name="Thomas B.C."/>
            <person name="Malmstrom R."/>
            <person name="Stieglmeier M."/>
            <person name="Klingl A."/>
            <person name="Woyke T."/>
            <person name="Ryan C.M."/>
            <person name="Banfield J.F."/>
        </authorList>
    </citation>
    <scope>NUCLEOTIDE SEQUENCE [LARGE SCALE GENOMIC DNA]</scope>
</reference>
<evidence type="ECO:0008006" key="3">
    <source>
        <dbReference type="Google" id="ProtNLM"/>
    </source>
</evidence>
<name>A0A2H0UEF2_9BACT</name>
<sequence length="118" mass="13030">MQKFIAIYLAPAAILDEWMKTDPEIRKSEEKKMEQEWNEWMDAHRSALTGITAGLGKTKRITTDGVTDTKNDIMMYSIVEAASPDAAAELFVGHPHFGIPGASIEIMPINPLPGMEGL</sequence>